<evidence type="ECO:0000256" key="3">
    <source>
        <dbReference type="ARBA" id="ARBA00022679"/>
    </source>
</evidence>
<evidence type="ECO:0000256" key="2">
    <source>
        <dbReference type="ARBA" id="ARBA00022603"/>
    </source>
</evidence>
<evidence type="ECO:0000256" key="1">
    <source>
        <dbReference type="ARBA" id="ARBA00022555"/>
    </source>
</evidence>
<dbReference type="GO" id="GO:0002940">
    <property type="term" value="P:tRNA N2-guanine methylation"/>
    <property type="evidence" value="ECO:0007669"/>
    <property type="project" value="TreeGrafter"/>
</dbReference>
<dbReference type="Proteomes" id="UP001324427">
    <property type="component" value="Unassembled WGS sequence"/>
</dbReference>
<dbReference type="PANTHER" id="PTHR10631:SF3">
    <property type="entry name" value="TRNA (GUANINE(26)-N(2))-DIMETHYLTRANSFERASE"/>
    <property type="match status" value="1"/>
</dbReference>
<evidence type="ECO:0000313" key="14">
    <source>
        <dbReference type="EMBL" id="KAK4547520.1"/>
    </source>
</evidence>
<evidence type="ECO:0000256" key="5">
    <source>
        <dbReference type="ARBA" id="ARBA00022694"/>
    </source>
</evidence>
<dbReference type="Gene3D" id="3.30.56.70">
    <property type="entry name" value="N2,N2-dimethylguanosine tRNA methyltransferase, C-terminal domain"/>
    <property type="match status" value="1"/>
</dbReference>
<keyword evidence="15" id="KW-1185">Reference proteome</keyword>
<feature type="region of interest" description="Disordered" evidence="13">
    <location>
        <begin position="41"/>
        <end position="63"/>
    </location>
</feature>
<evidence type="ECO:0000256" key="11">
    <source>
        <dbReference type="ARBA" id="ARBA00083299"/>
    </source>
</evidence>
<evidence type="ECO:0000256" key="8">
    <source>
        <dbReference type="ARBA" id="ARBA00051897"/>
    </source>
</evidence>
<dbReference type="EC" id="2.1.1.216" evidence="7"/>
<evidence type="ECO:0000256" key="10">
    <source>
        <dbReference type="ARBA" id="ARBA00082896"/>
    </source>
</evidence>
<evidence type="ECO:0000256" key="4">
    <source>
        <dbReference type="ARBA" id="ARBA00022691"/>
    </source>
</evidence>
<keyword evidence="2 12" id="KW-0489">Methyltransferase</keyword>
<reference evidence="14 15" key="1">
    <citation type="submission" date="2021-11" db="EMBL/GenBank/DDBJ databases">
        <title>Black yeast isolated from Biological Soil Crust.</title>
        <authorList>
            <person name="Kurbessoian T."/>
        </authorList>
    </citation>
    <scope>NUCLEOTIDE SEQUENCE [LARGE SCALE GENOMIC DNA]</scope>
    <source>
        <strain evidence="14 15">CCFEE 5522</strain>
    </source>
</reference>
<gene>
    <name evidence="14" type="ORF">LTR36_000476</name>
</gene>
<keyword evidence="4 12" id="KW-0949">S-adenosyl-L-methionine</keyword>
<evidence type="ECO:0000256" key="13">
    <source>
        <dbReference type="SAM" id="MobiDB-lite"/>
    </source>
</evidence>
<dbReference type="FunFam" id="3.30.56.70:FF:000001">
    <property type="entry name" value="tRNA (guanine(26)-N(2))-dimethyltransferase"/>
    <property type="match status" value="1"/>
</dbReference>
<dbReference type="EMBL" id="JAVFHQ010000010">
    <property type="protein sequence ID" value="KAK4547520.1"/>
    <property type="molecule type" value="Genomic_DNA"/>
</dbReference>
<dbReference type="GO" id="GO:0160104">
    <property type="term" value="F:tRNA (guanine(26)-N2)-dimethyltransferase activity"/>
    <property type="evidence" value="ECO:0007669"/>
    <property type="project" value="UniProtKB-EC"/>
</dbReference>
<evidence type="ECO:0000256" key="12">
    <source>
        <dbReference type="PROSITE-ProRule" id="PRU00958"/>
    </source>
</evidence>
<evidence type="ECO:0000256" key="9">
    <source>
        <dbReference type="ARBA" id="ARBA00077143"/>
    </source>
</evidence>
<dbReference type="GO" id="GO:0000049">
    <property type="term" value="F:tRNA binding"/>
    <property type="evidence" value="ECO:0007669"/>
    <property type="project" value="UniProtKB-UniRule"/>
</dbReference>
<keyword evidence="5 12" id="KW-0819">tRNA processing</keyword>
<dbReference type="Pfam" id="PF02005">
    <property type="entry name" value="TRM"/>
    <property type="match status" value="2"/>
</dbReference>
<protein>
    <recommendedName>
        <fullName evidence="7">tRNA (guanine(26)-N(2))-dimethyltransferase</fullName>
        <ecNumber evidence="7">2.1.1.216</ecNumber>
    </recommendedName>
    <alternativeName>
        <fullName evidence="10">tRNA 2,2-dimethylguanosine-26 methyltransferase</fullName>
    </alternativeName>
    <alternativeName>
        <fullName evidence="9">tRNA(guanine-26,N(2)-N(2)) methyltransferase</fullName>
    </alternativeName>
    <alternativeName>
        <fullName evidence="11">tRNA(m(2,2)G26)dimethyltransferase</fullName>
    </alternativeName>
</protein>
<name>A0AAV9JRA3_9PEZI</name>
<dbReference type="GO" id="GO:0005634">
    <property type="term" value="C:nucleus"/>
    <property type="evidence" value="ECO:0007669"/>
    <property type="project" value="TreeGrafter"/>
</dbReference>
<proteinExistence type="inferred from homology"/>
<evidence type="ECO:0000256" key="7">
    <source>
        <dbReference type="ARBA" id="ARBA00039099"/>
    </source>
</evidence>
<accession>A0AAV9JRA3</accession>
<dbReference type="NCBIfam" id="TIGR00308">
    <property type="entry name" value="TRM1"/>
    <property type="match status" value="1"/>
</dbReference>
<feature type="region of interest" description="Disordered" evidence="13">
    <location>
        <begin position="731"/>
        <end position="756"/>
    </location>
</feature>
<dbReference type="FunFam" id="3.40.50.150:FF:000051">
    <property type="entry name" value="tRNA (guanine(26)-N(2))-dimethyltransferase"/>
    <property type="match status" value="1"/>
</dbReference>
<dbReference type="InterPro" id="IPR029063">
    <property type="entry name" value="SAM-dependent_MTases_sf"/>
</dbReference>
<comment type="catalytic activity">
    <reaction evidence="8">
        <text>guanosine(26) in tRNA + 2 S-adenosyl-L-methionine = N(2)-dimethylguanosine(26) in tRNA + 2 S-adenosyl-L-homocysteine + 2 H(+)</text>
        <dbReference type="Rhea" id="RHEA:43140"/>
        <dbReference type="Rhea" id="RHEA-COMP:10359"/>
        <dbReference type="Rhea" id="RHEA-COMP:10360"/>
        <dbReference type="ChEBI" id="CHEBI:15378"/>
        <dbReference type="ChEBI" id="CHEBI:57856"/>
        <dbReference type="ChEBI" id="CHEBI:59789"/>
        <dbReference type="ChEBI" id="CHEBI:74269"/>
        <dbReference type="ChEBI" id="CHEBI:74513"/>
        <dbReference type="EC" id="2.1.1.216"/>
    </reaction>
</comment>
<dbReference type="PROSITE" id="PS51626">
    <property type="entry name" value="SAM_MT_TRM1"/>
    <property type="match status" value="1"/>
</dbReference>
<feature type="compositionally biased region" description="Basic and acidic residues" evidence="13">
    <location>
        <begin position="676"/>
        <end position="695"/>
    </location>
</feature>
<keyword evidence="3 12" id="KW-0808">Transferase</keyword>
<evidence type="ECO:0000256" key="6">
    <source>
        <dbReference type="ARBA" id="ARBA00022884"/>
    </source>
</evidence>
<feature type="region of interest" description="Disordered" evidence="13">
    <location>
        <begin position="97"/>
        <end position="202"/>
    </location>
</feature>
<dbReference type="InterPro" id="IPR042296">
    <property type="entry name" value="tRNA_met_Trm1_C"/>
</dbReference>
<comment type="caution">
    <text evidence="14">The sequence shown here is derived from an EMBL/GenBank/DDBJ whole genome shotgun (WGS) entry which is preliminary data.</text>
</comment>
<feature type="region of interest" description="Disordered" evidence="13">
    <location>
        <begin position="675"/>
        <end position="716"/>
    </location>
</feature>
<dbReference type="InterPro" id="IPR002905">
    <property type="entry name" value="Trm1"/>
</dbReference>
<keyword evidence="6 12" id="KW-0694">RNA-binding</keyword>
<dbReference type="PANTHER" id="PTHR10631">
    <property type="entry name" value="N 2 ,N 2 -DIMETHYLGUANOSINE TRNA METHYLTRANSFERASE"/>
    <property type="match status" value="1"/>
</dbReference>
<comment type="similarity">
    <text evidence="12">Belongs to the class I-like SAM-binding methyltransferase superfamily. Trm1 family.</text>
</comment>
<evidence type="ECO:0000313" key="15">
    <source>
        <dbReference type="Proteomes" id="UP001324427"/>
    </source>
</evidence>
<dbReference type="AlphaFoldDB" id="A0AAV9JRA3"/>
<dbReference type="SUPFAM" id="SSF53335">
    <property type="entry name" value="S-adenosyl-L-methionine-dependent methyltransferases"/>
    <property type="match status" value="1"/>
</dbReference>
<dbReference type="Gene3D" id="3.40.50.150">
    <property type="entry name" value="Vaccinia Virus protein VP39"/>
    <property type="match status" value="1"/>
</dbReference>
<sequence>MAMHTPVPISASPDAGQLVAHEGTVYDTVREGRAYILIPPNTRTSVDPQAKAKTGDGSKKPQNVFYNPIQQFNRDLSVLAIKAFGEDLCEKRSLKYNSGKQQARKERKRQRKAAQGGAGEDEDEGHRGTKRKRAAVQEEGQDGDGQGVKLRKTDNGAAESTLGPTAGDDGEEEHGVEDAQEQTSAVGGAVNSGPASSDRETATQVEAVVAGASAADGTQDHHPGDGDKATPIVNADQAQQPPKPKFRILDALSATGLRAIRYATEIPFVTSITANDMDRNATKSIRTNVEHNKLGHVIDVNTANAMAHMYGAAFPPANSHGPNHINGKYDVIDLDPYGTAAPFIDSALQALNDGGLLCVTCTDSGVFASCGYSEKTFSLYGGMPVKGPHSHEGGLRIILHSIASSAAKYGLAIEPLLSLSIDFYVRMFIRVSRSPADVKFLAGRTMLVYDCDAGCGAWNTQMFGRNVRQTGKKEVKSQQNNPTFNFKHTIAQGPSVDRLCEHCHSKMHVAGPMWAGPLHNAAFVGKVLDDARAADSDTYQTKPRIEGMLDTALDELVVIDNAEEIWRTIKREDGTLETMPKTPPETLDLHPFFFIPSALSKVIHCVAPPEAAFKGALRHAGYRATRSHCKPGSIKTDAPWTVVWEVMREWVRQKQPIKAGALKEGLAGWHIMQAARKAEDERDGTAEGEESRPDDSPDIVTETAVAPAGWPPADPKRIKVVFDEVLGKDKPGKRLVRYQQNPRENWGPMSRAKGSA</sequence>
<feature type="compositionally biased region" description="Acidic residues" evidence="13">
    <location>
        <begin position="168"/>
        <end position="180"/>
    </location>
</feature>
<keyword evidence="1 12" id="KW-0820">tRNA-binding</keyword>
<organism evidence="14 15">
    <name type="scientific">Oleoguttula mirabilis</name>
    <dbReference type="NCBI Taxonomy" id="1507867"/>
    <lineage>
        <taxon>Eukaryota</taxon>
        <taxon>Fungi</taxon>
        <taxon>Dikarya</taxon>
        <taxon>Ascomycota</taxon>
        <taxon>Pezizomycotina</taxon>
        <taxon>Dothideomycetes</taxon>
        <taxon>Dothideomycetidae</taxon>
        <taxon>Mycosphaerellales</taxon>
        <taxon>Teratosphaeriaceae</taxon>
        <taxon>Oleoguttula</taxon>
    </lineage>
</organism>